<reference evidence="3" key="2">
    <citation type="submission" date="2020-12" db="EMBL/GenBank/DDBJ databases">
        <title>New Spironucleus salmonicida genome in near-complete chromosomes.</title>
        <authorList>
            <person name="Xu F."/>
            <person name="Kurt Z."/>
            <person name="Jimenez-Gonzalez A."/>
            <person name="Astvaldsson A."/>
            <person name="Andersson J.O."/>
            <person name="Svard S.G."/>
        </authorList>
    </citation>
    <scope>NUCLEOTIDE SEQUENCE</scope>
    <source>
        <strain evidence="3">ATCC 50377</strain>
    </source>
</reference>
<evidence type="ECO:0000256" key="1">
    <source>
        <dbReference type="SAM" id="Phobius"/>
    </source>
</evidence>
<keyword evidence="1" id="KW-1133">Transmembrane helix</keyword>
<protein>
    <submittedName>
        <fullName evidence="2">Uncharacterized protein</fullName>
    </submittedName>
</protein>
<gene>
    <name evidence="2" type="ORF">SS50377_15566</name>
    <name evidence="3" type="ORF">SS50377_24578</name>
</gene>
<dbReference type="EMBL" id="AUWU02000005">
    <property type="protein sequence ID" value="KAH0572467.1"/>
    <property type="molecule type" value="Genomic_DNA"/>
</dbReference>
<proteinExistence type="predicted"/>
<evidence type="ECO:0000313" key="2">
    <source>
        <dbReference type="EMBL" id="EST44564.1"/>
    </source>
</evidence>
<dbReference type="VEuPathDB" id="GiardiaDB:SS50377_24578"/>
<sequence length="335" mass="39385">MKFIEDLTEFLLLPIFIFTYIVTSLLLLYIQIRKCFIKIVKIKVRDPIIKLQISKLFRQTQYFHKEEQEDATLKFNLIQSNKYNVAVIDKAYQKTILLIPPFLETHQNTTIESAAVFFLQQKYNVHVLIAPGILSPATEINHEFIYTQNLEFYLTDYPNSNIIAYEFGCRKPLELLQKGLQIHGKIVLINCNFDWFQVIHTVINKHWNEKAGKTLKDYYYRNKDLLNAQAGSKELIDKFIRKQTFSSFDNAFFVENYGFYSQEDMYQTMFHIPENLQKEFIVINAKTSLTTNSYFHNLTTSSKFNYIVLSNGDNVSVNGYGDDLFLEIAKIWITQ</sequence>
<organism evidence="2">
    <name type="scientific">Spironucleus salmonicida</name>
    <dbReference type="NCBI Taxonomy" id="348837"/>
    <lineage>
        <taxon>Eukaryota</taxon>
        <taxon>Metamonada</taxon>
        <taxon>Diplomonadida</taxon>
        <taxon>Hexamitidae</taxon>
        <taxon>Hexamitinae</taxon>
        <taxon>Spironucleus</taxon>
    </lineage>
</organism>
<keyword evidence="1" id="KW-0472">Membrane</keyword>
<dbReference type="Proteomes" id="UP000018208">
    <property type="component" value="Unassembled WGS sequence"/>
</dbReference>
<evidence type="ECO:0000313" key="3">
    <source>
        <dbReference type="EMBL" id="KAH0572467.1"/>
    </source>
</evidence>
<reference evidence="2 3" key="1">
    <citation type="journal article" date="2014" name="PLoS Genet.">
        <title>The Genome of Spironucleus salmonicida Highlights a Fish Pathogen Adapted to Fluctuating Environments.</title>
        <authorList>
            <person name="Xu F."/>
            <person name="Jerlstrom-Hultqvist J."/>
            <person name="Einarsson E."/>
            <person name="Astvaldsson A."/>
            <person name="Svard S.G."/>
            <person name="Andersson J.O."/>
        </authorList>
    </citation>
    <scope>NUCLEOTIDE SEQUENCE</scope>
    <source>
        <strain evidence="3">ATCC 50377</strain>
    </source>
</reference>
<keyword evidence="4" id="KW-1185">Reference proteome</keyword>
<accession>V6LUT0</accession>
<feature type="transmembrane region" description="Helical" evidence="1">
    <location>
        <begin position="12"/>
        <end position="32"/>
    </location>
</feature>
<dbReference type="EMBL" id="KI546115">
    <property type="protein sequence ID" value="EST44564.1"/>
    <property type="molecule type" value="Genomic_DNA"/>
</dbReference>
<dbReference type="AlphaFoldDB" id="V6LUT0"/>
<name>V6LUT0_9EUKA</name>
<evidence type="ECO:0000313" key="4">
    <source>
        <dbReference type="Proteomes" id="UP000018208"/>
    </source>
</evidence>
<keyword evidence="1" id="KW-0812">Transmembrane</keyword>